<accession>A0A7W7V743</accession>
<organism evidence="4 5">
    <name type="scientific">Rehaibacterium terrae</name>
    <dbReference type="NCBI Taxonomy" id="1341696"/>
    <lineage>
        <taxon>Bacteria</taxon>
        <taxon>Pseudomonadati</taxon>
        <taxon>Pseudomonadota</taxon>
        <taxon>Gammaproteobacteria</taxon>
        <taxon>Lysobacterales</taxon>
        <taxon>Lysobacteraceae</taxon>
        <taxon>Rehaibacterium</taxon>
    </lineage>
</organism>
<dbReference type="Proteomes" id="UP000519004">
    <property type="component" value="Unassembled WGS sequence"/>
</dbReference>
<comment type="caution">
    <text evidence="4">The sequence shown here is derived from an EMBL/GenBank/DDBJ whole genome shotgun (WGS) entry which is preliminary data.</text>
</comment>
<gene>
    <name evidence="4" type="ORF">HNQ58_000361</name>
</gene>
<feature type="chain" id="PRO_5030904208" description="DUF4124 domain-containing protein" evidence="2">
    <location>
        <begin position="22"/>
        <end position="131"/>
    </location>
</feature>
<dbReference type="AlphaFoldDB" id="A0A7W7V743"/>
<protein>
    <recommendedName>
        <fullName evidence="3">DUF4124 domain-containing protein</fullName>
    </recommendedName>
</protein>
<keyword evidence="2" id="KW-0732">Signal</keyword>
<name>A0A7W7V743_9GAMM</name>
<feature type="domain" description="DUF4124" evidence="3">
    <location>
        <begin position="17"/>
        <end position="56"/>
    </location>
</feature>
<feature type="compositionally biased region" description="Basic and acidic residues" evidence="1">
    <location>
        <begin position="53"/>
        <end position="62"/>
    </location>
</feature>
<evidence type="ECO:0000313" key="4">
    <source>
        <dbReference type="EMBL" id="MBB5014487.1"/>
    </source>
</evidence>
<feature type="region of interest" description="Disordered" evidence="1">
    <location>
        <begin position="88"/>
        <end position="107"/>
    </location>
</feature>
<reference evidence="4 5" key="1">
    <citation type="submission" date="2020-08" db="EMBL/GenBank/DDBJ databases">
        <title>Genomic Encyclopedia of Type Strains, Phase IV (KMG-IV): sequencing the most valuable type-strain genomes for metagenomic binning, comparative biology and taxonomic classification.</title>
        <authorList>
            <person name="Goeker M."/>
        </authorList>
    </citation>
    <scope>NUCLEOTIDE SEQUENCE [LARGE SCALE GENOMIC DNA]</scope>
    <source>
        <strain evidence="4 5">DSM 25897</strain>
    </source>
</reference>
<keyword evidence="5" id="KW-1185">Reference proteome</keyword>
<feature type="signal peptide" evidence="2">
    <location>
        <begin position="1"/>
        <end position="21"/>
    </location>
</feature>
<evidence type="ECO:0000256" key="2">
    <source>
        <dbReference type="SAM" id="SignalP"/>
    </source>
</evidence>
<dbReference type="Pfam" id="PF13511">
    <property type="entry name" value="DUF4124"/>
    <property type="match status" value="1"/>
</dbReference>
<sequence length="131" mass="14444">MRVVPCALLAVLFTLPASGPAAERVFKWTDERGVTHYSDSPPPGVRYQDVHIRQRDSGRGETDTAGTADAPEATLRAENCQRARQNLETLQRSPQVSMDLDGDGQAEPLDATERAHQIELAAEQLRRFCEG</sequence>
<evidence type="ECO:0000313" key="5">
    <source>
        <dbReference type="Proteomes" id="UP000519004"/>
    </source>
</evidence>
<feature type="region of interest" description="Disordered" evidence="1">
    <location>
        <begin position="53"/>
        <end position="72"/>
    </location>
</feature>
<evidence type="ECO:0000256" key="1">
    <source>
        <dbReference type="SAM" id="MobiDB-lite"/>
    </source>
</evidence>
<dbReference type="InterPro" id="IPR025392">
    <property type="entry name" value="DUF4124"/>
</dbReference>
<evidence type="ECO:0000259" key="3">
    <source>
        <dbReference type="Pfam" id="PF13511"/>
    </source>
</evidence>
<proteinExistence type="predicted"/>
<dbReference type="EMBL" id="JACHHX010000002">
    <property type="protein sequence ID" value="MBB5014487.1"/>
    <property type="molecule type" value="Genomic_DNA"/>
</dbReference>
<dbReference type="RefSeq" id="WP_183947069.1">
    <property type="nucleotide sequence ID" value="NZ_JACHHX010000002.1"/>
</dbReference>